<dbReference type="EMBL" id="AKHW03003787">
    <property type="protein sequence ID" value="KYO33104.1"/>
    <property type="molecule type" value="Genomic_DNA"/>
</dbReference>
<evidence type="ECO:0000313" key="3">
    <source>
        <dbReference type="Proteomes" id="UP000050525"/>
    </source>
</evidence>
<name>A0A151N8F9_ALLMI</name>
<evidence type="ECO:0000313" key="2">
    <source>
        <dbReference type="EMBL" id="KYO33104.1"/>
    </source>
</evidence>
<comment type="caution">
    <text evidence="2">The sequence shown here is derived from an EMBL/GenBank/DDBJ whole genome shotgun (WGS) entry which is preliminary data.</text>
</comment>
<gene>
    <name evidence="2" type="ORF">Y1Q_0014904</name>
</gene>
<evidence type="ECO:0000256" key="1">
    <source>
        <dbReference type="SAM" id="MobiDB-lite"/>
    </source>
</evidence>
<organism evidence="2 3">
    <name type="scientific">Alligator mississippiensis</name>
    <name type="common">American alligator</name>
    <dbReference type="NCBI Taxonomy" id="8496"/>
    <lineage>
        <taxon>Eukaryota</taxon>
        <taxon>Metazoa</taxon>
        <taxon>Chordata</taxon>
        <taxon>Craniata</taxon>
        <taxon>Vertebrata</taxon>
        <taxon>Euteleostomi</taxon>
        <taxon>Archelosauria</taxon>
        <taxon>Archosauria</taxon>
        <taxon>Crocodylia</taxon>
        <taxon>Alligatoridae</taxon>
        <taxon>Alligatorinae</taxon>
        <taxon>Alligator</taxon>
    </lineage>
</organism>
<dbReference type="Proteomes" id="UP000050525">
    <property type="component" value="Unassembled WGS sequence"/>
</dbReference>
<dbReference type="AlphaFoldDB" id="A0A151N8F9"/>
<feature type="region of interest" description="Disordered" evidence="1">
    <location>
        <begin position="40"/>
        <end position="75"/>
    </location>
</feature>
<accession>A0A151N8F9</accession>
<reference evidence="2 3" key="1">
    <citation type="journal article" date="2012" name="Genome Biol.">
        <title>Sequencing three crocodilian genomes to illuminate the evolution of archosaurs and amniotes.</title>
        <authorList>
            <person name="St John J.A."/>
            <person name="Braun E.L."/>
            <person name="Isberg S.R."/>
            <person name="Miles L.G."/>
            <person name="Chong A.Y."/>
            <person name="Gongora J."/>
            <person name="Dalzell P."/>
            <person name="Moran C."/>
            <person name="Bed'hom B."/>
            <person name="Abzhanov A."/>
            <person name="Burgess S.C."/>
            <person name="Cooksey A.M."/>
            <person name="Castoe T.A."/>
            <person name="Crawford N.G."/>
            <person name="Densmore L.D."/>
            <person name="Drew J.C."/>
            <person name="Edwards S.V."/>
            <person name="Faircloth B.C."/>
            <person name="Fujita M.K."/>
            <person name="Greenwold M.J."/>
            <person name="Hoffmann F.G."/>
            <person name="Howard J.M."/>
            <person name="Iguchi T."/>
            <person name="Janes D.E."/>
            <person name="Khan S.Y."/>
            <person name="Kohno S."/>
            <person name="de Koning A.J."/>
            <person name="Lance S.L."/>
            <person name="McCarthy F.M."/>
            <person name="McCormack J.E."/>
            <person name="Merchant M.E."/>
            <person name="Peterson D.G."/>
            <person name="Pollock D.D."/>
            <person name="Pourmand N."/>
            <person name="Raney B.J."/>
            <person name="Roessler K.A."/>
            <person name="Sanford J.R."/>
            <person name="Sawyer R.H."/>
            <person name="Schmidt C.J."/>
            <person name="Triplett E.W."/>
            <person name="Tuberville T.D."/>
            <person name="Venegas-Anaya M."/>
            <person name="Howard J.T."/>
            <person name="Jarvis E.D."/>
            <person name="Guillette L.J.Jr."/>
            <person name="Glenn T.C."/>
            <person name="Green R.E."/>
            <person name="Ray D.A."/>
        </authorList>
    </citation>
    <scope>NUCLEOTIDE SEQUENCE [LARGE SCALE GENOMIC DNA]</scope>
    <source>
        <strain evidence="2">KSC_2009_1</strain>
    </source>
</reference>
<sequence>MPKLRKEVWTSNRSAGLLKKGHLTLLYLRNLRNYRSGWSCSSENENVEEKQREPDTARVFEAEAASPALGSSDRS</sequence>
<protein>
    <submittedName>
        <fullName evidence="2">Uncharacterized protein</fullName>
    </submittedName>
</protein>
<feature type="compositionally biased region" description="Basic and acidic residues" evidence="1">
    <location>
        <begin position="47"/>
        <end position="61"/>
    </location>
</feature>
<proteinExistence type="predicted"/>
<keyword evidence="3" id="KW-1185">Reference proteome</keyword>